<dbReference type="Proteomes" id="UP000292665">
    <property type="component" value="Unassembled WGS sequence"/>
</dbReference>
<keyword evidence="8" id="KW-0812">Transmembrane</keyword>
<dbReference type="PANTHER" id="PTHR10434:SF64">
    <property type="entry name" value="1-ACYL-SN-GLYCEROL-3-PHOSPHATE ACYLTRANSFERASE-RELATED"/>
    <property type="match status" value="1"/>
</dbReference>
<dbReference type="RefSeq" id="WP_009320646.1">
    <property type="nucleotide sequence ID" value="NZ_AP028249.1"/>
</dbReference>
<feature type="transmembrane region" description="Helical" evidence="8">
    <location>
        <begin position="7"/>
        <end position="28"/>
    </location>
</feature>
<comment type="catalytic activity">
    <reaction evidence="7">
        <text>a 1-acyl-sn-glycero-3-phosphate + an acyl-CoA = a 1,2-diacyl-sn-glycero-3-phosphate + CoA</text>
        <dbReference type="Rhea" id="RHEA:19709"/>
        <dbReference type="ChEBI" id="CHEBI:57287"/>
        <dbReference type="ChEBI" id="CHEBI:57970"/>
        <dbReference type="ChEBI" id="CHEBI:58342"/>
        <dbReference type="ChEBI" id="CHEBI:58608"/>
        <dbReference type="EC" id="2.3.1.51"/>
    </reaction>
</comment>
<dbReference type="GO" id="GO:0006654">
    <property type="term" value="P:phosphatidic acid biosynthetic process"/>
    <property type="evidence" value="ECO:0007669"/>
    <property type="project" value="TreeGrafter"/>
</dbReference>
<evidence type="ECO:0000313" key="12">
    <source>
        <dbReference type="Proteomes" id="UP000095787"/>
    </source>
</evidence>
<keyword evidence="6 7" id="KW-0012">Acyltransferase</keyword>
<dbReference type="Pfam" id="PF01553">
    <property type="entry name" value="Acyltransferase"/>
    <property type="match status" value="1"/>
</dbReference>
<dbReference type="CDD" id="cd07989">
    <property type="entry name" value="LPLAT_AGPAT-like"/>
    <property type="match status" value="1"/>
</dbReference>
<evidence type="ECO:0000256" key="8">
    <source>
        <dbReference type="SAM" id="Phobius"/>
    </source>
</evidence>
<dbReference type="SMART" id="SM00563">
    <property type="entry name" value="PlsC"/>
    <property type="match status" value="1"/>
</dbReference>
<name>A0A173XD90_9FIRM</name>
<evidence type="ECO:0000256" key="4">
    <source>
        <dbReference type="ARBA" id="ARBA00022679"/>
    </source>
</evidence>
<dbReference type="GeneID" id="97328150"/>
<sequence>MFRFICIVIFLILFLILTIPILIVEWIIGKFAPNARDISSLRIVQWGFKVILKITGVKTTVIGEENIPDEAVLFVGNHRSYFDILLTYSRCKRLTGYVAKKEMEKYLTLTTWMRRLYCLFLDRSDPKQGLKTILTAIDYIKRGISICIFPEGTRNTGAELSLLPFKDGAFKIATKTGCPIVPICMNNTAEIFENHFPKIRKTHVVIEYQKPIYPDRLDKETKRHIGDHVESIIKETIEKNAKLYF</sequence>
<dbReference type="InterPro" id="IPR004552">
    <property type="entry name" value="AGP_acyltrans"/>
</dbReference>
<evidence type="ECO:0000259" key="9">
    <source>
        <dbReference type="SMART" id="SM00563"/>
    </source>
</evidence>
<evidence type="ECO:0000256" key="6">
    <source>
        <dbReference type="ARBA" id="ARBA00023315"/>
    </source>
</evidence>
<dbReference type="GO" id="GO:0016020">
    <property type="term" value="C:membrane"/>
    <property type="evidence" value="ECO:0007669"/>
    <property type="project" value="InterPro"/>
</dbReference>
<dbReference type="NCBIfam" id="TIGR00530">
    <property type="entry name" value="AGP_acyltrn"/>
    <property type="match status" value="1"/>
</dbReference>
<keyword evidence="7" id="KW-1208">Phospholipid metabolism</keyword>
<protein>
    <recommendedName>
        <fullName evidence="7">1-acyl-sn-glycerol-3-phosphate acyltransferase</fullName>
        <ecNumber evidence="7">2.3.1.51</ecNumber>
    </recommendedName>
</protein>
<dbReference type="InterPro" id="IPR002123">
    <property type="entry name" value="Plipid/glycerol_acylTrfase"/>
</dbReference>
<proteinExistence type="inferred from homology"/>
<evidence type="ECO:0000256" key="7">
    <source>
        <dbReference type="RuleBase" id="RU361267"/>
    </source>
</evidence>
<evidence type="ECO:0000256" key="5">
    <source>
        <dbReference type="ARBA" id="ARBA00023098"/>
    </source>
</evidence>
<dbReference type="Proteomes" id="UP000095787">
    <property type="component" value="Unassembled WGS sequence"/>
</dbReference>
<accession>A0A173XD90</accession>
<organism evidence="10 12">
    <name type="scientific">[Ruminococcus] torques</name>
    <dbReference type="NCBI Taxonomy" id="33039"/>
    <lineage>
        <taxon>Bacteria</taxon>
        <taxon>Bacillati</taxon>
        <taxon>Bacillota</taxon>
        <taxon>Clostridia</taxon>
        <taxon>Lachnospirales</taxon>
        <taxon>Lachnospiraceae</taxon>
        <taxon>Mediterraneibacter</taxon>
    </lineage>
</organism>
<comment type="domain">
    <text evidence="7">The HXXXXD motif is essential for acyltransferase activity and may constitute the binding site for the phosphate moiety of the glycerol-3-phosphate.</text>
</comment>
<evidence type="ECO:0000256" key="2">
    <source>
        <dbReference type="ARBA" id="ARBA00008655"/>
    </source>
</evidence>
<dbReference type="SUPFAM" id="SSF69593">
    <property type="entry name" value="Glycerol-3-phosphate (1)-acyltransferase"/>
    <property type="match status" value="1"/>
</dbReference>
<evidence type="ECO:0000313" key="10">
    <source>
        <dbReference type="EMBL" id="CUN48605.1"/>
    </source>
</evidence>
<reference evidence="10 12" key="1">
    <citation type="submission" date="2015-09" db="EMBL/GenBank/DDBJ databases">
        <authorList>
            <consortium name="Pathogen Informatics"/>
        </authorList>
    </citation>
    <scope>NUCLEOTIDE SEQUENCE [LARGE SCALE GENOMIC DNA]</scope>
    <source>
        <strain evidence="10 12">2789STDY5834841</strain>
    </source>
</reference>
<dbReference type="PANTHER" id="PTHR10434">
    <property type="entry name" value="1-ACYL-SN-GLYCEROL-3-PHOSPHATE ACYLTRANSFERASE"/>
    <property type="match status" value="1"/>
</dbReference>
<keyword evidence="4 7" id="KW-0808">Transferase</keyword>
<keyword evidence="3 7" id="KW-0444">Lipid biosynthesis</keyword>
<evidence type="ECO:0000256" key="3">
    <source>
        <dbReference type="ARBA" id="ARBA00022516"/>
    </source>
</evidence>
<comment type="pathway">
    <text evidence="1">Lipid metabolism.</text>
</comment>
<dbReference type="EMBL" id="RCYR01000019">
    <property type="protein sequence ID" value="RYS78946.1"/>
    <property type="molecule type" value="Genomic_DNA"/>
</dbReference>
<reference evidence="11 13" key="2">
    <citation type="journal article" date="2019" name="Science, e1252229">
        <title>Invertible promoters mediate bacterial phase variation, antibiotic resistance, and host adaptation in the gut.</title>
        <authorList>
            <person name="Jiang X."/>
            <person name="Hall A.B."/>
            <person name="Arthur T.D."/>
            <person name="Plichta D.R."/>
            <person name="Covington C.T."/>
            <person name="Poyet M."/>
            <person name="Crothers J."/>
            <person name="Moses P.L."/>
            <person name="Tolonen A.C."/>
            <person name="Vlamakis H."/>
            <person name="Alm E.J."/>
            <person name="Xavier R.J."/>
        </authorList>
    </citation>
    <scope>NUCLEOTIDE SEQUENCE [LARGE SCALE GENOMIC DNA]</scope>
    <source>
        <strain evidence="11">Aa_0143</strain>
        <strain evidence="13">aa_0143</strain>
    </source>
</reference>
<dbReference type="EC" id="2.3.1.51" evidence="7"/>
<evidence type="ECO:0000313" key="13">
    <source>
        <dbReference type="Proteomes" id="UP000292665"/>
    </source>
</evidence>
<evidence type="ECO:0000313" key="11">
    <source>
        <dbReference type="EMBL" id="RYS78946.1"/>
    </source>
</evidence>
<dbReference type="GO" id="GO:0003841">
    <property type="term" value="F:1-acylglycerol-3-phosphate O-acyltransferase activity"/>
    <property type="evidence" value="ECO:0007669"/>
    <property type="project" value="UniProtKB-UniRule"/>
</dbReference>
<keyword evidence="8" id="KW-1133">Transmembrane helix</keyword>
<feature type="domain" description="Phospholipid/glycerol acyltransferase" evidence="9">
    <location>
        <begin position="72"/>
        <end position="188"/>
    </location>
</feature>
<gene>
    <name evidence="10" type="primary">plsC_1</name>
    <name evidence="11" type="ORF">EAI93_09825</name>
    <name evidence="10" type="ORF">ERS852456_00019</name>
</gene>
<comment type="similarity">
    <text evidence="2 7">Belongs to the 1-acyl-sn-glycerol-3-phosphate acyltransferase family.</text>
</comment>
<evidence type="ECO:0000256" key="1">
    <source>
        <dbReference type="ARBA" id="ARBA00005189"/>
    </source>
</evidence>
<keyword evidence="7" id="KW-0594">Phospholipid biosynthesis</keyword>
<keyword evidence="5 7" id="KW-0443">Lipid metabolism</keyword>
<dbReference type="AlphaFoldDB" id="A0A173XD90"/>
<keyword evidence="8" id="KW-0472">Membrane</keyword>
<dbReference type="EMBL" id="CYZO01000001">
    <property type="protein sequence ID" value="CUN48605.1"/>
    <property type="molecule type" value="Genomic_DNA"/>
</dbReference>